<dbReference type="Gene3D" id="1.20.1050.10">
    <property type="match status" value="1"/>
</dbReference>
<name>A0A4R1JN05_9GAMM</name>
<dbReference type="CDD" id="cd03051">
    <property type="entry name" value="GST_N_GTT2_like"/>
    <property type="match status" value="1"/>
</dbReference>
<sequence length="204" mass="23486">MKLYETPSTPNCLRVSLFLAEKGLDIPRELIDVRAGDNLKEDFNNKSVNGLVPTLELDNGEYLCESIAICRYFEEIHPHPALFGTSHLERARVEMWQRIIELQGIMLIGQAIRNLTQIYKDRENCIEDWGHEALLRFRKLLPTLEAQLKAHPYLAGDNFSVADISAFIMLKMATKLDIEIDQRWPSIHQWQKNIQQRPAFAGLG</sequence>
<keyword evidence="3" id="KW-0808">Transferase</keyword>
<dbReference type="InterPro" id="IPR010987">
    <property type="entry name" value="Glutathione-S-Trfase_C-like"/>
</dbReference>
<dbReference type="PANTHER" id="PTHR44051">
    <property type="entry name" value="GLUTATHIONE S-TRANSFERASE-RELATED"/>
    <property type="match status" value="1"/>
</dbReference>
<accession>A0A4R1JN05</accession>
<evidence type="ECO:0000259" key="2">
    <source>
        <dbReference type="PROSITE" id="PS50405"/>
    </source>
</evidence>
<dbReference type="SFLD" id="SFLDG00358">
    <property type="entry name" value="Main_(cytGST)"/>
    <property type="match status" value="1"/>
</dbReference>
<feature type="domain" description="GST C-terminal" evidence="2">
    <location>
        <begin position="86"/>
        <end position="204"/>
    </location>
</feature>
<feature type="domain" description="GST N-terminal" evidence="1">
    <location>
        <begin position="1"/>
        <end position="81"/>
    </location>
</feature>
<organism evidence="3 4">
    <name type="scientific">Celerinatantimonas diazotrophica</name>
    <dbReference type="NCBI Taxonomy" id="412034"/>
    <lineage>
        <taxon>Bacteria</taxon>
        <taxon>Pseudomonadati</taxon>
        <taxon>Pseudomonadota</taxon>
        <taxon>Gammaproteobacteria</taxon>
        <taxon>Celerinatantimonadaceae</taxon>
        <taxon>Celerinatantimonas</taxon>
    </lineage>
</organism>
<gene>
    <name evidence="3" type="ORF">EV690_1986</name>
</gene>
<comment type="caution">
    <text evidence="3">The sequence shown here is derived from an EMBL/GenBank/DDBJ whole genome shotgun (WGS) entry which is preliminary data.</text>
</comment>
<dbReference type="RefSeq" id="WP_131912812.1">
    <property type="nucleotide sequence ID" value="NZ_OU594967.1"/>
</dbReference>
<dbReference type="Proteomes" id="UP000295565">
    <property type="component" value="Unassembled WGS sequence"/>
</dbReference>
<dbReference type="AlphaFoldDB" id="A0A4R1JN05"/>
<dbReference type="SFLD" id="SFLDS00019">
    <property type="entry name" value="Glutathione_Transferase_(cytos"/>
    <property type="match status" value="1"/>
</dbReference>
<dbReference type="Gene3D" id="3.40.30.10">
    <property type="entry name" value="Glutaredoxin"/>
    <property type="match status" value="1"/>
</dbReference>
<dbReference type="PANTHER" id="PTHR44051:SF2">
    <property type="entry name" value="HYPOTHETICAL GLUTATHIONE S-TRANSFERASE LIKE PROTEIN"/>
    <property type="match status" value="1"/>
</dbReference>
<dbReference type="PROSITE" id="PS50404">
    <property type="entry name" value="GST_NTER"/>
    <property type="match status" value="1"/>
</dbReference>
<dbReference type="PROSITE" id="PS50405">
    <property type="entry name" value="GST_CTER"/>
    <property type="match status" value="1"/>
</dbReference>
<dbReference type="EMBL" id="SMGD01000013">
    <property type="protein sequence ID" value="TCK51899.1"/>
    <property type="molecule type" value="Genomic_DNA"/>
</dbReference>
<dbReference type="OrthoDB" id="9797500at2"/>
<evidence type="ECO:0000259" key="1">
    <source>
        <dbReference type="PROSITE" id="PS50404"/>
    </source>
</evidence>
<dbReference type="InterPro" id="IPR004046">
    <property type="entry name" value="GST_C"/>
</dbReference>
<dbReference type="InterPro" id="IPR040079">
    <property type="entry name" value="Glutathione_S-Trfase"/>
</dbReference>
<evidence type="ECO:0000313" key="3">
    <source>
        <dbReference type="EMBL" id="TCK51899.1"/>
    </source>
</evidence>
<dbReference type="InterPro" id="IPR036282">
    <property type="entry name" value="Glutathione-S-Trfase_C_sf"/>
</dbReference>
<evidence type="ECO:0000313" key="4">
    <source>
        <dbReference type="Proteomes" id="UP000295565"/>
    </source>
</evidence>
<protein>
    <submittedName>
        <fullName evidence="3">Glutathione S-transferase</fullName>
    </submittedName>
</protein>
<proteinExistence type="predicted"/>
<reference evidence="3 4" key="1">
    <citation type="submission" date="2019-03" db="EMBL/GenBank/DDBJ databases">
        <title>Genomic Encyclopedia of Type Strains, Phase IV (KMG-IV): sequencing the most valuable type-strain genomes for metagenomic binning, comparative biology and taxonomic classification.</title>
        <authorList>
            <person name="Goeker M."/>
        </authorList>
    </citation>
    <scope>NUCLEOTIDE SEQUENCE [LARGE SCALE GENOMIC DNA]</scope>
    <source>
        <strain evidence="3 4">DSM 18577</strain>
    </source>
</reference>
<dbReference type="InterPro" id="IPR004045">
    <property type="entry name" value="Glutathione_S-Trfase_N"/>
</dbReference>
<keyword evidence="4" id="KW-1185">Reference proteome</keyword>
<dbReference type="InterPro" id="IPR034345">
    <property type="entry name" value="Gtt2-like_N"/>
</dbReference>
<dbReference type="InterPro" id="IPR036249">
    <property type="entry name" value="Thioredoxin-like_sf"/>
</dbReference>
<dbReference type="Pfam" id="PF13409">
    <property type="entry name" value="GST_N_2"/>
    <property type="match status" value="1"/>
</dbReference>
<dbReference type="SUPFAM" id="SSF47616">
    <property type="entry name" value="GST C-terminal domain-like"/>
    <property type="match status" value="1"/>
</dbReference>
<dbReference type="GO" id="GO:0016740">
    <property type="term" value="F:transferase activity"/>
    <property type="evidence" value="ECO:0007669"/>
    <property type="project" value="UniProtKB-KW"/>
</dbReference>
<dbReference type="SUPFAM" id="SSF52833">
    <property type="entry name" value="Thioredoxin-like"/>
    <property type="match status" value="1"/>
</dbReference>
<dbReference type="Pfam" id="PF00043">
    <property type="entry name" value="GST_C"/>
    <property type="match status" value="1"/>
</dbReference>